<evidence type="ECO:0000313" key="2">
    <source>
        <dbReference type="EMBL" id="MTT75578.1"/>
    </source>
</evidence>
<dbReference type="InterPro" id="IPR006175">
    <property type="entry name" value="YjgF/YER057c/UK114"/>
</dbReference>
<dbReference type="Proteomes" id="UP000443070">
    <property type="component" value="Unassembled WGS sequence"/>
</dbReference>
<sequence length="126" mass="13440">MKKIIKTENAPAAIGPYSQAVMANGMLYMSGQIALVPETGEVVDEGIEAQTIRVLRNMEGVLSEAGLTFDDVVKTTVFLTDMEDFGVVNSIYGEKFAENAPARSCVQVAGLPKGVKVEIEAIAVCK</sequence>
<organism evidence="2 5">
    <name type="scientific">Phascolarctobacterium faecium</name>
    <dbReference type="NCBI Taxonomy" id="33025"/>
    <lineage>
        <taxon>Bacteria</taxon>
        <taxon>Bacillati</taxon>
        <taxon>Bacillota</taxon>
        <taxon>Negativicutes</taxon>
        <taxon>Acidaminococcales</taxon>
        <taxon>Acidaminococcaceae</taxon>
        <taxon>Phascolarctobacterium</taxon>
    </lineage>
</organism>
<dbReference type="GO" id="GO:0019239">
    <property type="term" value="F:deaminase activity"/>
    <property type="evidence" value="ECO:0007669"/>
    <property type="project" value="TreeGrafter"/>
</dbReference>
<dbReference type="PANTHER" id="PTHR11803:SF39">
    <property type="entry name" value="2-IMINOBUTANOATE_2-IMINOPROPANOATE DEAMINASE"/>
    <property type="match status" value="1"/>
</dbReference>
<gene>
    <name evidence="2" type="ORF">GMD11_04755</name>
    <name evidence="3" type="ORF">GMD18_04400</name>
</gene>
<comment type="caution">
    <text evidence="2">The sequence shown here is derived from an EMBL/GenBank/DDBJ whole genome shotgun (WGS) entry which is preliminary data.</text>
</comment>
<dbReference type="InterPro" id="IPR035959">
    <property type="entry name" value="RutC-like_sf"/>
</dbReference>
<dbReference type="InterPro" id="IPR006056">
    <property type="entry name" value="RidA"/>
</dbReference>
<proteinExistence type="inferred from homology"/>
<dbReference type="Proteomes" id="UP000484547">
    <property type="component" value="Unassembled WGS sequence"/>
</dbReference>
<dbReference type="Gene3D" id="3.30.1330.40">
    <property type="entry name" value="RutC-like"/>
    <property type="match status" value="1"/>
</dbReference>
<keyword evidence="4" id="KW-1185">Reference proteome</keyword>
<dbReference type="OrthoDB" id="9803101at2"/>
<dbReference type="EMBL" id="WNBW01000002">
    <property type="protein sequence ID" value="MTU03640.1"/>
    <property type="molecule type" value="Genomic_DNA"/>
</dbReference>
<dbReference type="EMBL" id="WNBM01000002">
    <property type="protein sequence ID" value="MTT75578.1"/>
    <property type="molecule type" value="Genomic_DNA"/>
</dbReference>
<evidence type="ECO:0000313" key="5">
    <source>
        <dbReference type="Proteomes" id="UP000484547"/>
    </source>
</evidence>
<dbReference type="InterPro" id="IPR019897">
    <property type="entry name" value="RidA_CS"/>
</dbReference>
<evidence type="ECO:0000313" key="4">
    <source>
        <dbReference type="Proteomes" id="UP000443070"/>
    </source>
</evidence>
<accession>A0A7X2XGC6</accession>
<evidence type="ECO:0000313" key="3">
    <source>
        <dbReference type="EMBL" id="MTU03640.1"/>
    </source>
</evidence>
<dbReference type="RefSeq" id="WP_155163780.1">
    <property type="nucleotide sequence ID" value="NZ_DAWDPO010000010.1"/>
</dbReference>
<dbReference type="AlphaFoldDB" id="A0A7X2XGC6"/>
<dbReference type="NCBIfam" id="TIGR00004">
    <property type="entry name" value="Rid family detoxifying hydrolase"/>
    <property type="match status" value="1"/>
</dbReference>
<dbReference type="CDD" id="cd00448">
    <property type="entry name" value="YjgF_YER057c_UK114_family"/>
    <property type="match status" value="1"/>
</dbReference>
<evidence type="ECO:0000256" key="1">
    <source>
        <dbReference type="ARBA" id="ARBA00010552"/>
    </source>
</evidence>
<dbReference type="GO" id="GO:0005829">
    <property type="term" value="C:cytosol"/>
    <property type="evidence" value="ECO:0007669"/>
    <property type="project" value="TreeGrafter"/>
</dbReference>
<dbReference type="PROSITE" id="PS01094">
    <property type="entry name" value="UPF0076"/>
    <property type="match status" value="1"/>
</dbReference>
<name>A0A7X2XGC6_9FIRM</name>
<comment type="similarity">
    <text evidence="1">Belongs to the RutC family.</text>
</comment>
<protein>
    <submittedName>
        <fullName evidence="2">Reactive intermediate/imine deaminase</fullName>
    </submittedName>
</protein>
<dbReference type="SUPFAM" id="SSF55298">
    <property type="entry name" value="YjgF-like"/>
    <property type="match status" value="1"/>
</dbReference>
<dbReference type="FunFam" id="3.30.1330.40:FF:000001">
    <property type="entry name" value="L-PSP family endoribonuclease"/>
    <property type="match status" value="1"/>
</dbReference>
<reference evidence="4 5" key="1">
    <citation type="journal article" date="2019" name="Nat. Med.">
        <title>A library of human gut bacterial isolates paired with longitudinal multiomics data enables mechanistic microbiome research.</title>
        <authorList>
            <person name="Poyet M."/>
            <person name="Groussin M."/>
            <person name="Gibbons S.M."/>
            <person name="Avila-Pacheco J."/>
            <person name="Jiang X."/>
            <person name="Kearney S.M."/>
            <person name="Perrotta A.R."/>
            <person name="Berdy B."/>
            <person name="Zhao S."/>
            <person name="Lieberman T.D."/>
            <person name="Swanson P.K."/>
            <person name="Smith M."/>
            <person name="Roesemann S."/>
            <person name="Alexander J.E."/>
            <person name="Rich S.A."/>
            <person name="Livny J."/>
            <person name="Vlamakis H."/>
            <person name="Clish C."/>
            <person name="Bullock K."/>
            <person name="Deik A."/>
            <person name="Scott J."/>
            <person name="Pierce K.A."/>
            <person name="Xavier R.J."/>
            <person name="Alm E.J."/>
        </authorList>
    </citation>
    <scope>NUCLEOTIDE SEQUENCE [LARGE SCALE GENOMIC DNA]</scope>
    <source>
        <strain evidence="2 5">BIOML-A13</strain>
        <strain evidence="3 4">BIOML-A3</strain>
    </source>
</reference>
<dbReference type="Pfam" id="PF01042">
    <property type="entry name" value="Ribonuc_L-PSP"/>
    <property type="match status" value="1"/>
</dbReference>
<dbReference type="PANTHER" id="PTHR11803">
    <property type="entry name" value="2-IMINOBUTANOATE/2-IMINOPROPANOATE DEAMINASE RIDA"/>
    <property type="match status" value="1"/>
</dbReference>